<dbReference type="SUPFAM" id="SSF53850">
    <property type="entry name" value="Periplasmic binding protein-like II"/>
    <property type="match status" value="1"/>
</dbReference>
<dbReference type="GO" id="GO:0032993">
    <property type="term" value="C:protein-DNA complex"/>
    <property type="evidence" value="ECO:0007669"/>
    <property type="project" value="TreeGrafter"/>
</dbReference>
<evidence type="ECO:0000313" key="6">
    <source>
        <dbReference type="EMBL" id="GIJ57897.1"/>
    </source>
</evidence>
<keyword evidence="3" id="KW-0238">DNA-binding</keyword>
<reference evidence="6" key="1">
    <citation type="submission" date="2021-01" db="EMBL/GenBank/DDBJ databases">
        <title>Whole genome shotgun sequence of Virgisporangium aurantiacum NBRC 16421.</title>
        <authorList>
            <person name="Komaki H."/>
            <person name="Tamura T."/>
        </authorList>
    </citation>
    <scope>NUCLEOTIDE SEQUENCE</scope>
    <source>
        <strain evidence="6">NBRC 16421</strain>
    </source>
</reference>
<accession>A0A8J4E3D7</accession>
<name>A0A8J4E3D7_9ACTN</name>
<comment type="caution">
    <text evidence="6">The sequence shown here is derived from an EMBL/GenBank/DDBJ whole genome shotgun (WGS) entry which is preliminary data.</text>
</comment>
<feature type="domain" description="HTH lysR-type" evidence="5">
    <location>
        <begin position="1"/>
        <end position="58"/>
    </location>
</feature>
<dbReference type="Pfam" id="PF00126">
    <property type="entry name" value="HTH_1"/>
    <property type="match status" value="1"/>
</dbReference>
<comment type="similarity">
    <text evidence="1">Belongs to the LysR transcriptional regulatory family.</text>
</comment>
<dbReference type="AlphaFoldDB" id="A0A8J4E3D7"/>
<keyword evidence="2" id="KW-0805">Transcription regulation</keyword>
<evidence type="ECO:0000256" key="1">
    <source>
        <dbReference type="ARBA" id="ARBA00009437"/>
    </source>
</evidence>
<gene>
    <name evidence="6" type="ORF">Vau01_054130</name>
</gene>
<evidence type="ECO:0000259" key="5">
    <source>
        <dbReference type="PROSITE" id="PS50931"/>
    </source>
</evidence>
<proteinExistence type="inferred from homology"/>
<dbReference type="PANTHER" id="PTHR30346:SF29">
    <property type="entry name" value="LYSR SUBSTRATE-BINDING"/>
    <property type="match status" value="1"/>
</dbReference>
<evidence type="ECO:0000313" key="7">
    <source>
        <dbReference type="Proteomes" id="UP000612585"/>
    </source>
</evidence>
<dbReference type="SUPFAM" id="SSF46785">
    <property type="entry name" value="Winged helix' DNA-binding domain"/>
    <property type="match status" value="1"/>
</dbReference>
<dbReference type="Gene3D" id="1.10.10.10">
    <property type="entry name" value="Winged helix-like DNA-binding domain superfamily/Winged helix DNA-binding domain"/>
    <property type="match status" value="1"/>
</dbReference>
<dbReference type="InterPro" id="IPR000847">
    <property type="entry name" value="LysR_HTH_N"/>
</dbReference>
<dbReference type="InterPro" id="IPR036388">
    <property type="entry name" value="WH-like_DNA-bd_sf"/>
</dbReference>
<evidence type="ECO:0000256" key="3">
    <source>
        <dbReference type="ARBA" id="ARBA00023125"/>
    </source>
</evidence>
<dbReference type="PANTHER" id="PTHR30346">
    <property type="entry name" value="TRANSCRIPTIONAL DUAL REGULATOR HCAR-RELATED"/>
    <property type="match status" value="1"/>
</dbReference>
<dbReference type="GO" id="GO:0003700">
    <property type="term" value="F:DNA-binding transcription factor activity"/>
    <property type="evidence" value="ECO:0007669"/>
    <property type="project" value="InterPro"/>
</dbReference>
<sequence length="291" mass="31674">MDVRRLRLLLELSRLGSMRAVADELHITTSTVSQQLAALAREAGTPLVEPDGRLVRLTPAGRRLAEHAVTILAAVEAARLDLDPGAEPAGTLRVAGFATAVRRSLLPVVADLAVRHPDVRVHINEYEPLEMIDLLASDDIDLALTYDYNLAPIAFDRTVEYTPLWSTAWSLGVPADHPPLRGSLAVFGHYRSHDWIVNSRNTADEQVVRILGSMAGFEPRVVHRIDSLELVQDLIAAGLGVGLLPADQPTRAGVALLPLAAPEVDLRSYAVIRRGRADWPPLALVLRLLPV</sequence>
<dbReference type="Proteomes" id="UP000612585">
    <property type="component" value="Unassembled WGS sequence"/>
</dbReference>
<dbReference type="Pfam" id="PF03466">
    <property type="entry name" value="LysR_substrate"/>
    <property type="match status" value="1"/>
</dbReference>
<evidence type="ECO:0000256" key="2">
    <source>
        <dbReference type="ARBA" id="ARBA00023015"/>
    </source>
</evidence>
<dbReference type="RefSeq" id="WP_203997782.1">
    <property type="nucleotide sequence ID" value="NZ_BOPG01000033.1"/>
</dbReference>
<keyword evidence="7" id="KW-1185">Reference proteome</keyword>
<keyword evidence="4" id="KW-0804">Transcription</keyword>
<protein>
    <submittedName>
        <fullName evidence="6">LysR family transcriptional regulator</fullName>
    </submittedName>
</protein>
<dbReference type="EMBL" id="BOPG01000033">
    <property type="protein sequence ID" value="GIJ57897.1"/>
    <property type="molecule type" value="Genomic_DNA"/>
</dbReference>
<organism evidence="6 7">
    <name type="scientific">Virgisporangium aurantiacum</name>
    <dbReference type="NCBI Taxonomy" id="175570"/>
    <lineage>
        <taxon>Bacteria</taxon>
        <taxon>Bacillati</taxon>
        <taxon>Actinomycetota</taxon>
        <taxon>Actinomycetes</taxon>
        <taxon>Micromonosporales</taxon>
        <taxon>Micromonosporaceae</taxon>
        <taxon>Virgisporangium</taxon>
    </lineage>
</organism>
<dbReference type="PROSITE" id="PS50931">
    <property type="entry name" value="HTH_LYSR"/>
    <property type="match status" value="1"/>
</dbReference>
<dbReference type="Gene3D" id="3.40.190.10">
    <property type="entry name" value="Periplasmic binding protein-like II"/>
    <property type="match status" value="2"/>
</dbReference>
<dbReference type="InterPro" id="IPR005119">
    <property type="entry name" value="LysR_subst-bd"/>
</dbReference>
<evidence type="ECO:0000256" key="4">
    <source>
        <dbReference type="ARBA" id="ARBA00023163"/>
    </source>
</evidence>
<dbReference type="GO" id="GO:0003677">
    <property type="term" value="F:DNA binding"/>
    <property type="evidence" value="ECO:0007669"/>
    <property type="project" value="UniProtKB-KW"/>
</dbReference>
<dbReference type="InterPro" id="IPR036390">
    <property type="entry name" value="WH_DNA-bd_sf"/>
</dbReference>